<name>A0A0C3BCE6_SERVB</name>
<dbReference type="SMART" id="SM00233">
    <property type="entry name" value="PH"/>
    <property type="match status" value="1"/>
</dbReference>
<dbReference type="InterPro" id="IPR029006">
    <property type="entry name" value="ADF-H/Gelsolin-like_dom_sf"/>
</dbReference>
<dbReference type="GO" id="GO:0051015">
    <property type="term" value="F:actin filament binding"/>
    <property type="evidence" value="ECO:0007669"/>
    <property type="project" value="TreeGrafter"/>
</dbReference>
<feature type="domain" description="ADF-H" evidence="3">
    <location>
        <begin position="2"/>
        <end position="124"/>
    </location>
</feature>
<sequence length="583" mass="66401">MSVDISDAKIHSAYASIVRGEATNWLILSYGSTRDTLTLLSTGTGGIEELQKSLSDDDAYFAFVREEKAFCLINFFPTGIPGVRRARALVHARAVTSLFKSANTTITVSSAAQVEISAIRSKLGLERLPLYEKAPRAANGLQPTRASTIAAAEAHTPRAQSPASTVNTRLPRYSGTMSSSRPVEDAPPAPPSKSYETPLSNRRVSAQEKRDAPLPPPPPPVDENDDYEIVHSPAPTANAILSRLRGVSIASDNLSQYSVDSQQQTPGYRPRPRGASETSWVQQTPQSEMGYLTSGSSSPVPLFRTEAQEQAARSRAKWAEEEDDGHPRRYRRGRTKSDIQREREEEEAEMARAAAEAAARRKYEKEQELLKEAEEEERKRMAFEEAQRRRATDRLRREQLRREEEEREQRAAEARRIAAQERRLEEARRAEERRKEEKRRQEEREHAEEMKKRAQQIEREARMKEIQRRFENLRLTAGVLLTGYVSVQPGGTIVWRRRFFQLQSDSMLFFKNAEETHKVIDSFELRGYVTGVKEWNQGYDDLRAIPHAFAVEFMDEPPWLFFADSEEDKDVLISLILQLAKLR</sequence>
<evidence type="ECO:0000259" key="2">
    <source>
        <dbReference type="PROSITE" id="PS50003"/>
    </source>
</evidence>
<feature type="region of interest" description="Disordered" evidence="1">
    <location>
        <begin position="152"/>
        <end position="229"/>
    </location>
</feature>
<reference evidence="4 5" key="1">
    <citation type="submission" date="2014-04" db="EMBL/GenBank/DDBJ databases">
        <authorList>
            <consortium name="DOE Joint Genome Institute"/>
            <person name="Kuo A."/>
            <person name="Zuccaro A."/>
            <person name="Kohler A."/>
            <person name="Nagy L.G."/>
            <person name="Floudas D."/>
            <person name="Copeland A."/>
            <person name="Barry K.W."/>
            <person name="Cichocki N."/>
            <person name="Veneault-Fourrey C."/>
            <person name="LaButti K."/>
            <person name="Lindquist E.A."/>
            <person name="Lipzen A."/>
            <person name="Lundell T."/>
            <person name="Morin E."/>
            <person name="Murat C."/>
            <person name="Sun H."/>
            <person name="Tunlid A."/>
            <person name="Henrissat B."/>
            <person name="Grigoriev I.V."/>
            <person name="Hibbett D.S."/>
            <person name="Martin F."/>
            <person name="Nordberg H.P."/>
            <person name="Cantor M.N."/>
            <person name="Hua S.X."/>
        </authorList>
    </citation>
    <scope>NUCLEOTIDE SEQUENCE [LARGE SCALE GENOMIC DNA]</scope>
    <source>
        <strain evidence="4 5">MAFF 305830</strain>
    </source>
</reference>
<evidence type="ECO:0000313" key="4">
    <source>
        <dbReference type="EMBL" id="KIM34500.1"/>
    </source>
</evidence>
<dbReference type="Gene3D" id="3.40.20.10">
    <property type="entry name" value="Severin"/>
    <property type="match status" value="1"/>
</dbReference>
<dbReference type="SUPFAM" id="SSF55753">
    <property type="entry name" value="Actin depolymerizing proteins"/>
    <property type="match status" value="1"/>
</dbReference>
<dbReference type="Proteomes" id="UP000054097">
    <property type="component" value="Unassembled WGS sequence"/>
</dbReference>
<dbReference type="HOGENOM" id="CLU_014670_0_0_1"/>
<dbReference type="Pfam" id="PF00241">
    <property type="entry name" value="Cofilin_ADF"/>
    <property type="match status" value="1"/>
</dbReference>
<accession>A0A0C3BCE6</accession>
<evidence type="ECO:0000313" key="5">
    <source>
        <dbReference type="Proteomes" id="UP000054097"/>
    </source>
</evidence>
<dbReference type="CDD" id="cd00821">
    <property type="entry name" value="PH"/>
    <property type="match status" value="1"/>
</dbReference>
<feature type="region of interest" description="Disordered" evidence="1">
    <location>
        <begin position="257"/>
        <end position="283"/>
    </location>
</feature>
<dbReference type="Gene3D" id="2.30.29.30">
    <property type="entry name" value="Pleckstrin-homology domain (PH domain)/Phosphotyrosine-binding domain (PTB)"/>
    <property type="match status" value="1"/>
</dbReference>
<dbReference type="GO" id="GO:0030864">
    <property type="term" value="C:cortical actin cytoskeleton"/>
    <property type="evidence" value="ECO:0007669"/>
    <property type="project" value="TreeGrafter"/>
</dbReference>
<dbReference type="PROSITE" id="PS51263">
    <property type="entry name" value="ADF_H"/>
    <property type="match status" value="1"/>
</dbReference>
<dbReference type="STRING" id="933852.A0A0C3BCE6"/>
<proteinExistence type="predicted"/>
<dbReference type="GO" id="GO:0030833">
    <property type="term" value="P:regulation of actin filament polymerization"/>
    <property type="evidence" value="ECO:0007669"/>
    <property type="project" value="TreeGrafter"/>
</dbReference>
<feature type="compositionally biased region" description="Polar residues" evidence="1">
    <location>
        <begin position="158"/>
        <end position="168"/>
    </location>
</feature>
<protein>
    <recommendedName>
        <fullName evidence="6">ADF-H domain-containing protein</fullName>
    </recommendedName>
</protein>
<organism evidence="4 5">
    <name type="scientific">Serendipita vermifera MAFF 305830</name>
    <dbReference type="NCBI Taxonomy" id="933852"/>
    <lineage>
        <taxon>Eukaryota</taxon>
        <taxon>Fungi</taxon>
        <taxon>Dikarya</taxon>
        <taxon>Basidiomycota</taxon>
        <taxon>Agaricomycotina</taxon>
        <taxon>Agaricomycetes</taxon>
        <taxon>Sebacinales</taxon>
        <taxon>Serendipitaceae</taxon>
        <taxon>Serendipita</taxon>
    </lineage>
</organism>
<dbReference type="PANTHER" id="PTHR10829:SF56">
    <property type="entry name" value="ADF-H DOMAIN-CONTAINING PROTEIN"/>
    <property type="match status" value="1"/>
</dbReference>
<evidence type="ECO:0000256" key="1">
    <source>
        <dbReference type="SAM" id="MobiDB-lite"/>
    </source>
</evidence>
<dbReference type="GO" id="GO:0030427">
    <property type="term" value="C:site of polarized growth"/>
    <property type="evidence" value="ECO:0007669"/>
    <property type="project" value="TreeGrafter"/>
</dbReference>
<dbReference type="OrthoDB" id="2123378at2759"/>
<feature type="compositionally biased region" description="Polar residues" evidence="1">
    <location>
        <begin position="194"/>
        <end position="204"/>
    </location>
</feature>
<dbReference type="SUPFAM" id="SSF50729">
    <property type="entry name" value="PH domain-like"/>
    <property type="match status" value="1"/>
</dbReference>
<dbReference type="PANTHER" id="PTHR10829">
    <property type="entry name" value="CORTACTIN AND DREBRIN"/>
    <property type="match status" value="1"/>
</dbReference>
<dbReference type="PROSITE" id="PS50003">
    <property type="entry name" value="PH_DOMAIN"/>
    <property type="match status" value="1"/>
</dbReference>
<dbReference type="InterPro" id="IPR002108">
    <property type="entry name" value="ADF-H"/>
</dbReference>
<keyword evidence="5" id="KW-1185">Reference proteome</keyword>
<feature type="compositionally biased region" description="Polar residues" evidence="1">
    <location>
        <begin position="257"/>
        <end position="266"/>
    </location>
</feature>
<feature type="domain" description="PH" evidence="2">
    <location>
        <begin position="478"/>
        <end position="581"/>
    </location>
</feature>
<evidence type="ECO:0008006" key="6">
    <source>
        <dbReference type="Google" id="ProtNLM"/>
    </source>
</evidence>
<dbReference type="InterPro" id="IPR011993">
    <property type="entry name" value="PH-like_dom_sf"/>
</dbReference>
<evidence type="ECO:0000259" key="3">
    <source>
        <dbReference type="PROSITE" id="PS51263"/>
    </source>
</evidence>
<feature type="region of interest" description="Disordered" evidence="1">
    <location>
        <begin position="373"/>
        <end position="405"/>
    </location>
</feature>
<feature type="region of interest" description="Disordered" evidence="1">
    <location>
        <begin position="423"/>
        <end position="455"/>
    </location>
</feature>
<feature type="region of interest" description="Disordered" evidence="1">
    <location>
        <begin position="306"/>
        <end position="348"/>
    </location>
</feature>
<dbReference type="AlphaFoldDB" id="A0A0C3BCE6"/>
<dbReference type="InterPro" id="IPR001849">
    <property type="entry name" value="PH_domain"/>
</dbReference>
<dbReference type="EMBL" id="KN824277">
    <property type="protein sequence ID" value="KIM34500.1"/>
    <property type="molecule type" value="Genomic_DNA"/>
</dbReference>
<gene>
    <name evidence="4" type="ORF">M408DRAFT_325887</name>
</gene>
<reference evidence="5" key="2">
    <citation type="submission" date="2015-01" db="EMBL/GenBank/DDBJ databases">
        <title>Evolutionary Origins and Diversification of the Mycorrhizal Mutualists.</title>
        <authorList>
            <consortium name="DOE Joint Genome Institute"/>
            <consortium name="Mycorrhizal Genomics Consortium"/>
            <person name="Kohler A."/>
            <person name="Kuo A."/>
            <person name="Nagy L.G."/>
            <person name="Floudas D."/>
            <person name="Copeland A."/>
            <person name="Barry K.W."/>
            <person name="Cichocki N."/>
            <person name="Veneault-Fourrey C."/>
            <person name="LaButti K."/>
            <person name="Lindquist E.A."/>
            <person name="Lipzen A."/>
            <person name="Lundell T."/>
            <person name="Morin E."/>
            <person name="Murat C."/>
            <person name="Riley R."/>
            <person name="Ohm R."/>
            <person name="Sun H."/>
            <person name="Tunlid A."/>
            <person name="Henrissat B."/>
            <person name="Grigoriev I.V."/>
            <person name="Hibbett D.S."/>
            <person name="Martin F."/>
        </authorList>
    </citation>
    <scope>NUCLEOTIDE SEQUENCE [LARGE SCALE GENOMIC DNA]</scope>
    <source>
        <strain evidence="5">MAFF 305830</strain>
    </source>
</reference>
<dbReference type="GO" id="GO:0005884">
    <property type="term" value="C:actin filament"/>
    <property type="evidence" value="ECO:0007669"/>
    <property type="project" value="TreeGrafter"/>
</dbReference>